<sequence length="295" mass="33310">MCIVVYAVNRHSKYQLALAANRDEWLSRPTKPAGMHRFGSEDKEEVISGIDLLMEGTWIGANKSGKIAALTNYFEPLPKDGKLLKSRGKIPKDCLQSGRTIEEDLEEIAKIKDEVGPFNLLLIQVNKGSVRYGYATNRSLTSNFHGMFTEQIGGMSNGYVDANNDIASQSEWHKVKHAKEHLNRVIKEDMSDRELIDALEASISHEVHPMQTREDFQYSARIPPIIMRPAANPIALNETNKEDVQAIYATRLVTFILVDKEGNINFIEKDIYKLENNAVEKSDKESTFVLNSQEL</sequence>
<dbReference type="EMBL" id="JH668245">
    <property type="protein sequence ID" value="EIM19838.1"/>
    <property type="molecule type" value="Genomic_DNA"/>
</dbReference>
<dbReference type="OrthoDB" id="191601at2759"/>
<dbReference type="PANTHER" id="PTHR17985">
    <property type="entry name" value="SER/THR-RICH PROTEIN T10 IN DGCR REGION"/>
    <property type="match status" value="1"/>
</dbReference>
<gene>
    <name evidence="1" type="ORF">WALSEDRAFT_61306</name>
</gene>
<dbReference type="Proteomes" id="UP000005242">
    <property type="component" value="Unassembled WGS sequence"/>
</dbReference>
<dbReference type="GO" id="GO:0005794">
    <property type="term" value="C:Golgi apparatus"/>
    <property type="evidence" value="ECO:0007669"/>
    <property type="project" value="TreeGrafter"/>
</dbReference>
<proteinExistence type="predicted"/>
<dbReference type="GeneID" id="18474451"/>
<dbReference type="InParanoid" id="I4Y796"/>
<evidence type="ECO:0000313" key="1">
    <source>
        <dbReference type="EMBL" id="EIM19838.1"/>
    </source>
</evidence>
<accession>I4Y796</accession>
<protein>
    <submittedName>
        <fullName evidence="1">DUF833-domain-containing protein</fullName>
    </submittedName>
</protein>
<dbReference type="eggNOG" id="KOG2342">
    <property type="taxonomic scope" value="Eukaryota"/>
</dbReference>
<dbReference type="PANTHER" id="PTHR17985:SF8">
    <property type="entry name" value="TRANSPORT AND GOLGI ORGANIZATION PROTEIN 2 HOMOLOG"/>
    <property type="match status" value="1"/>
</dbReference>
<dbReference type="Pfam" id="PF05742">
    <property type="entry name" value="TANGO2"/>
    <property type="match status" value="1"/>
</dbReference>
<keyword evidence="2" id="KW-1185">Reference proteome</keyword>
<dbReference type="GO" id="GO:0007030">
    <property type="term" value="P:Golgi organization"/>
    <property type="evidence" value="ECO:0007669"/>
    <property type="project" value="TreeGrafter"/>
</dbReference>
<organism evidence="1 2">
    <name type="scientific">Wallemia mellicola (strain ATCC MYA-4683 / CBS 633.66)</name>
    <name type="common">Wallemia sebi (CBS 633.66)</name>
    <dbReference type="NCBI Taxonomy" id="671144"/>
    <lineage>
        <taxon>Eukaryota</taxon>
        <taxon>Fungi</taxon>
        <taxon>Dikarya</taxon>
        <taxon>Basidiomycota</taxon>
        <taxon>Wallemiomycotina</taxon>
        <taxon>Wallemiomycetes</taxon>
        <taxon>Wallemiales</taxon>
        <taxon>Wallemiaceae</taxon>
        <taxon>Wallemia</taxon>
    </lineage>
</organism>
<dbReference type="HOGENOM" id="CLU_047037_0_1_1"/>
<dbReference type="InterPro" id="IPR008551">
    <property type="entry name" value="TANGO2"/>
</dbReference>
<dbReference type="RefSeq" id="XP_006960172.1">
    <property type="nucleotide sequence ID" value="XM_006960110.1"/>
</dbReference>
<dbReference type="STRING" id="671144.I4Y796"/>
<reference evidence="1 2" key="1">
    <citation type="journal article" date="2012" name="Fungal Genet. Biol.">
        <title>The genome of the xerotolerant mold Wallemia sebi reveals adaptations to osmotic stress and suggests cryptic sexual reproduction.</title>
        <authorList>
            <person name="Padamsee M."/>
            <person name="Kumar T.K.A."/>
            <person name="Riley R."/>
            <person name="Binder M."/>
            <person name="Boyd A."/>
            <person name="Calvo A.M."/>
            <person name="Furukawa K."/>
            <person name="Hesse C."/>
            <person name="Hohmann S."/>
            <person name="James T.Y."/>
            <person name="LaButti K."/>
            <person name="Lapidus A."/>
            <person name="Lindquist E."/>
            <person name="Lucas S."/>
            <person name="Miller K."/>
            <person name="Shantappa S."/>
            <person name="Grigoriev I.V."/>
            <person name="Hibbett D.S."/>
            <person name="McLaughlin D.J."/>
            <person name="Spatafora J.W."/>
            <person name="Aime M.C."/>
        </authorList>
    </citation>
    <scope>NUCLEOTIDE SEQUENCE [LARGE SCALE GENOMIC DNA]</scope>
    <source>
        <strain evidence="2">ATCC MYA-4683 / CBS 633.66</strain>
    </source>
</reference>
<dbReference type="KEGG" id="wse:WALSEDRAFT_61306"/>
<name>I4Y796_WALMC</name>
<evidence type="ECO:0000313" key="2">
    <source>
        <dbReference type="Proteomes" id="UP000005242"/>
    </source>
</evidence>
<dbReference type="GO" id="GO:0009306">
    <property type="term" value="P:protein secretion"/>
    <property type="evidence" value="ECO:0007669"/>
    <property type="project" value="TreeGrafter"/>
</dbReference>
<dbReference type="AlphaFoldDB" id="I4Y796"/>
<dbReference type="OMA" id="QAGGSWF"/>